<dbReference type="Proteomes" id="UP000078561">
    <property type="component" value="Unassembled WGS sequence"/>
</dbReference>
<evidence type="ECO:0000313" key="5">
    <source>
        <dbReference type="Proteomes" id="UP000078561"/>
    </source>
</evidence>
<dbReference type="InterPro" id="IPR021819">
    <property type="entry name" value="Far11/STRP_C"/>
</dbReference>
<dbReference type="FunCoup" id="A0A163KVS4">
    <property type="interactions" value="562"/>
</dbReference>
<dbReference type="EMBL" id="LT553414">
    <property type="protein sequence ID" value="SAM00779.1"/>
    <property type="molecule type" value="Genomic_DNA"/>
</dbReference>
<feature type="domain" description="Far11/STRP C-terminal" evidence="3">
    <location>
        <begin position="266"/>
        <end position="584"/>
    </location>
</feature>
<dbReference type="GO" id="GO:0005829">
    <property type="term" value="C:cytosol"/>
    <property type="evidence" value="ECO:0007669"/>
    <property type="project" value="TreeGrafter"/>
</dbReference>
<dbReference type="Pfam" id="PF11882">
    <property type="entry name" value="DUF3402"/>
    <property type="match status" value="1"/>
</dbReference>
<dbReference type="SMART" id="SM01292">
    <property type="entry name" value="N1221"/>
    <property type="match status" value="1"/>
</dbReference>
<dbReference type="STRING" id="4829.A0A163KVS4"/>
<reference evidence="4" key="1">
    <citation type="submission" date="2016-04" db="EMBL/GenBank/DDBJ databases">
        <authorList>
            <person name="Evans L.H."/>
            <person name="Alamgir A."/>
            <person name="Owens N."/>
            <person name="Weber N.D."/>
            <person name="Virtaneva K."/>
            <person name="Barbian K."/>
            <person name="Babar A."/>
            <person name="Rosenke K."/>
        </authorList>
    </citation>
    <scope>NUCLEOTIDE SEQUENCE [LARGE SCALE GENOMIC DNA]</scope>
    <source>
        <strain evidence="4">CBS 101.48</strain>
    </source>
</reference>
<evidence type="ECO:0000259" key="3">
    <source>
        <dbReference type="SMART" id="SM01293"/>
    </source>
</evidence>
<dbReference type="Pfam" id="PF07923">
    <property type="entry name" value="N1221"/>
    <property type="match status" value="1"/>
</dbReference>
<dbReference type="PANTHER" id="PTHR13239:SF4">
    <property type="entry name" value="AT25231P"/>
    <property type="match status" value="1"/>
</dbReference>
<evidence type="ECO:0000313" key="4">
    <source>
        <dbReference type="EMBL" id="SAM00779.1"/>
    </source>
</evidence>
<dbReference type="SMART" id="SM01293">
    <property type="entry name" value="DUF3402"/>
    <property type="match status" value="1"/>
</dbReference>
<evidence type="ECO:0008006" key="6">
    <source>
        <dbReference type="Google" id="ProtNLM"/>
    </source>
</evidence>
<evidence type="ECO:0000259" key="2">
    <source>
        <dbReference type="SMART" id="SM01292"/>
    </source>
</evidence>
<organism evidence="4">
    <name type="scientific">Absidia glauca</name>
    <name type="common">Pin mould</name>
    <dbReference type="NCBI Taxonomy" id="4829"/>
    <lineage>
        <taxon>Eukaryota</taxon>
        <taxon>Fungi</taxon>
        <taxon>Fungi incertae sedis</taxon>
        <taxon>Mucoromycota</taxon>
        <taxon>Mucoromycotina</taxon>
        <taxon>Mucoromycetes</taxon>
        <taxon>Mucorales</taxon>
        <taxon>Cunninghamellaceae</taxon>
        <taxon>Absidia</taxon>
    </lineage>
</organism>
<feature type="region of interest" description="Disordered" evidence="1">
    <location>
        <begin position="649"/>
        <end position="706"/>
    </location>
</feature>
<dbReference type="AlphaFoldDB" id="A0A163KVS4"/>
<feature type="region of interest" description="Disordered" evidence="1">
    <location>
        <begin position="15"/>
        <end position="43"/>
    </location>
</feature>
<dbReference type="GO" id="GO:0007010">
    <property type="term" value="P:cytoskeleton organization"/>
    <property type="evidence" value="ECO:0007669"/>
    <property type="project" value="TreeGrafter"/>
</dbReference>
<gene>
    <name evidence="4" type="primary">ABSGL_06502.1 scaffold 8356</name>
</gene>
<dbReference type="InterPro" id="IPR040185">
    <property type="entry name" value="Far11/STRP"/>
</dbReference>
<protein>
    <recommendedName>
        <fullName evidence="6">Far11/STRP C-terminal domain-containing protein</fullName>
    </recommendedName>
</protein>
<accession>A0A163KVS4</accession>
<dbReference type="InterPro" id="IPR012486">
    <property type="entry name" value="Far11/STRP_N"/>
</dbReference>
<dbReference type="OrthoDB" id="18234at2759"/>
<proteinExistence type="predicted"/>
<feature type="compositionally biased region" description="Basic residues" evidence="1">
    <location>
        <begin position="27"/>
        <end position="40"/>
    </location>
</feature>
<evidence type="ECO:0000256" key="1">
    <source>
        <dbReference type="SAM" id="MobiDB-lite"/>
    </source>
</evidence>
<dbReference type="PANTHER" id="PTHR13239">
    <property type="entry name" value="PROTEIN REQUIRED FOR HYPHAL ANASTOMOSIS HAM-2"/>
    <property type="match status" value="1"/>
</dbReference>
<sequence>MSTITTVVLQDDYVQPNQATRPGSAQLKHKASPKSQKHHHGDYEYKDSENLKTEINELFSYEETKQLLESHHKGHPDHIHGTDRTVEPLIHAVRLVTECGGFDLVCRRLKKIMKKISAFENQATLDMVEELELYLTLTYLMVETQRQNSDTSGMLDVSFVSFLFCFLGKITDQNAKVLPIRKLLLLVWKCMLVIFGGSTELQQTREAQSSSSSSSASTASTAAMGLTRASKQTDLPYQDCCRHTTTASRSSGTLKLRGKPCGSMVPSSVIEAGQLYLDHLHPSIAHRQLIEQRDRVIRKLGPPPSHFSDSIALDCFERFYKSMVPDLQSVMVFLLKQLLNSLTPSTEVDKSRNNQIHCKAISAILVLFLKWAKLSHVLKFEYASQVLVDSGAILLLLKLFGLQDLEALAGCPSEFENSSLYHTSNKPTNQRNMFWMINLLRVLQKLTKSKSNRVMVMVQYKSSTMFKKLLKISHPVLELYALKILKSQVPYQTRKWRANNMKIISAIYLRCQTSLYDDWMGKADVDDELMDGKAEEINIRLLARIYHSECYDLAELLPFYDHQEEALEDEEGELELDPSFVANYEIWLDDDNDVANSEEPTTQTFTKTEETTLQKAVQDLNEDEDYLSIAASLDAAAFEDDDETIQAFDEDDEDDDDESVSTPEDDELSVQIRDLALNQDDDKLGTPIPTDSSPDYFYYSKSGGDRNDWVDPTTMDCRTVQLHHHQQQQQQRHGWSHSI</sequence>
<feature type="compositionally biased region" description="Acidic residues" evidence="1">
    <location>
        <begin position="649"/>
        <end position="668"/>
    </location>
</feature>
<keyword evidence="5" id="KW-1185">Reference proteome</keyword>
<dbReference type="InParanoid" id="A0A163KVS4"/>
<name>A0A163KVS4_ABSGL</name>
<feature type="domain" description="Far11/STRP N-terminal" evidence="2">
    <location>
        <begin position="38"/>
        <end position="309"/>
    </location>
</feature>